<gene>
    <name evidence="11" type="primary">LOC111016698</name>
</gene>
<feature type="transmembrane region" description="Helical" evidence="8">
    <location>
        <begin position="168"/>
        <end position="187"/>
    </location>
</feature>
<comment type="subunit">
    <text evidence="3 8">Homodimer and heterodimers.</text>
</comment>
<sequence>MTDENSQLTKIHRPLLKSLPKTEDPLAESATPHLISMATAKRICLLLLRLLALGSTVSAAIVMATSREEATFFALSFEAKYTHTPSFKYFVVANAVASVYGFLVLFLPEESLLWRLVLCFDVVLTMLLTSSIAAAMAVAQIGKNGNSYAGWLPICDQVAKYCSQVTGALAAAFLGLLLYLLLLLYSLHSVLDPLLLKKP</sequence>
<dbReference type="OrthoDB" id="1906221at2759"/>
<dbReference type="AlphaFoldDB" id="A0A6J1D3M2"/>
<dbReference type="RefSeq" id="XP_022147861.1">
    <property type="nucleotide sequence ID" value="XM_022292169.1"/>
</dbReference>
<evidence type="ECO:0000256" key="3">
    <source>
        <dbReference type="ARBA" id="ARBA00011489"/>
    </source>
</evidence>
<keyword evidence="5 8" id="KW-0812">Transmembrane</keyword>
<dbReference type="Pfam" id="PF04535">
    <property type="entry name" value="CASP_dom"/>
    <property type="match status" value="1"/>
</dbReference>
<feature type="transmembrane region" description="Helical" evidence="8">
    <location>
        <begin position="43"/>
        <end position="66"/>
    </location>
</feature>
<evidence type="ECO:0000256" key="2">
    <source>
        <dbReference type="ARBA" id="ARBA00007651"/>
    </source>
</evidence>
<evidence type="ECO:0000256" key="5">
    <source>
        <dbReference type="ARBA" id="ARBA00022692"/>
    </source>
</evidence>
<feature type="domain" description="Casparian strip membrane protein" evidence="9">
    <location>
        <begin position="41"/>
        <end position="177"/>
    </location>
</feature>
<keyword evidence="7 8" id="KW-0472">Membrane</keyword>
<feature type="transmembrane region" description="Helical" evidence="8">
    <location>
        <begin position="118"/>
        <end position="142"/>
    </location>
</feature>
<evidence type="ECO:0000256" key="6">
    <source>
        <dbReference type="ARBA" id="ARBA00022989"/>
    </source>
</evidence>
<evidence type="ECO:0000256" key="8">
    <source>
        <dbReference type="RuleBase" id="RU361233"/>
    </source>
</evidence>
<feature type="transmembrane region" description="Helical" evidence="8">
    <location>
        <begin position="86"/>
        <end position="106"/>
    </location>
</feature>
<protein>
    <recommendedName>
        <fullName evidence="8">CASP-like protein</fullName>
    </recommendedName>
</protein>
<dbReference type="KEGG" id="mcha:111016698"/>
<dbReference type="PANTHER" id="PTHR36488">
    <property type="entry name" value="CASP-LIKE PROTEIN 1U1"/>
    <property type="match status" value="1"/>
</dbReference>
<reference evidence="11" key="1">
    <citation type="submission" date="2025-08" db="UniProtKB">
        <authorList>
            <consortium name="RefSeq"/>
        </authorList>
    </citation>
    <scope>IDENTIFICATION</scope>
    <source>
        <strain evidence="11">OHB3-1</strain>
    </source>
</reference>
<proteinExistence type="inferred from homology"/>
<evidence type="ECO:0000259" key="9">
    <source>
        <dbReference type="Pfam" id="PF04535"/>
    </source>
</evidence>
<dbReference type="Proteomes" id="UP000504603">
    <property type="component" value="Unplaced"/>
</dbReference>
<evidence type="ECO:0000313" key="10">
    <source>
        <dbReference type="Proteomes" id="UP000504603"/>
    </source>
</evidence>
<accession>A0A6J1D3M2</accession>
<name>A0A6J1D3M2_MOMCH</name>
<evidence type="ECO:0000256" key="7">
    <source>
        <dbReference type="ARBA" id="ARBA00023136"/>
    </source>
</evidence>
<keyword evidence="4 8" id="KW-1003">Cell membrane</keyword>
<dbReference type="InterPro" id="IPR006459">
    <property type="entry name" value="CASP/CASPL"/>
</dbReference>
<evidence type="ECO:0000313" key="11">
    <source>
        <dbReference type="RefSeq" id="XP_022147861.1"/>
    </source>
</evidence>
<dbReference type="InterPro" id="IPR006702">
    <property type="entry name" value="CASP_dom"/>
</dbReference>
<dbReference type="PANTHER" id="PTHR36488:SF8">
    <property type="entry name" value="CASP-LIKE PROTEIN 1U1"/>
    <property type="match status" value="1"/>
</dbReference>
<comment type="similarity">
    <text evidence="2 8">Belongs to the Casparian strip membrane proteins (CASP) family.</text>
</comment>
<keyword evidence="6 8" id="KW-1133">Transmembrane helix</keyword>
<dbReference type="GO" id="GO:0005886">
    <property type="term" value="C:plasma membrane"/>
    <property type="evidence" value="ECO:0007669"/>
    <property type="project" value="UniProtKB-SubCell"/>
</dbReference>
<evidence type="ECO:0000256" key="1">
    <source>
        <dbReference type="ARBA" id="ARBA00004651"/>
    </source>
</evidence>
<evidence type="ECO:0000256" key="4">
    <source>
        <dbReference type="ARBA" id="ARBA00022475"/>
    </source>
</evidence>
<dbReference type="InterPro" id="IPR044173">
    <property type="entry name" value="CASPL"/>
</dbReference>
<dbReference type="GeneID" id="111016698"/>
<comment type="subcellular location">
    <subcellularLocation>
        <location evidence="1 8">Cell membrane</location>
        <topology evidence="1 8">Multi-pass membrane protein</topology>
    </subcellularLocation>
</comment>
<organism evidence="10 11">
    <name type="scientific">Momordica charantia</name>
    <name type="common">Bitter gourd</name>
    <name type="synonym">Balsam pear</name>
    <dbReference type="NCBI Taxonomy" id="3673"/>
    <lineage>
        <taxon>Eukaryota</taxon>
        <taxon>Viridiplantae</taxon>
        <taxon>Streptophyta</taxon>
        <taxon>Embryophyta</taxon>
        <taxon>Tracheophyta</taxon>
        <taxon>Spermatophyta</taxon>
        <taxon>Magnoliopsida</taxon>
        <taxon>eudicotyledons</taxon>
        <taxon>Gunneridae</taxon>
        <taxon>Pentapetalae</taxon>
        <taxon>rosids</taxon>
        <taxon>fabids</taxon>
        <taxon>Cucurbitales</taxon>
        <taxon>Cucurbitaceae</taxon>
        <taxon>Momordiceae</taxon>
        <taxon>Momordica</taxon>
    </lineage>
</organism>
<dbReference type="NCBIfam" id="TIGR01569">
    <property type="entry name" value="A_tha_TIGR01569"/>
    <property type="match status" value="1"/>
</dbReference>
<keyword evidence="10" id="KW-1185">Reference proteome</keyword>